<comment type="catalytic activity">
    <reaction evidence="1">
        <text>ATP + protein L-histidine = ADP + protein N-phospho-L-histidine.</text>
        <dbReference type="EC" id="2.7.13.3"/>
    </reaction>
</comment>
<dbReference type="PROSITE" id="PS50109">
    <property type="entry name" value="HIS_KIN"/>
    <property type="match status" value="1"/>
</dbReference>
<dbReference type="GO" id="GO:0000155">
    <property type="term" value="F:phosphorelay sensor kinase activity"/>
    <property type="evidence" value="ECO:0007669"/>
    <property type="project" value="InterPro"/>
</dbReference>
<dbReference type="SMART" id="SM00091">
    <property type="entry name" value="PAS"/>
    <property type="match status" value="1"/>
</dbReference>
<evidence type="ECO:0000256" key="6">
    <source>
        <dbReference type="ARBA" id="ARBA00022777"/>
    </source>
</evidence>
<evidence type="ECO:0000256" key="7">
    <source>
        <dbReference type="ARBA" id="ARBA00022840"/>
    </source>
</evidence>
<protein>
    <recommendedName>
        <fullName evidence="2">histidine kinase</fullName>
        <ecNumber evidence="2">2.7.13.3</ecNumber>
    </recommendedName>
</protein>
<dbReference type="InterPro" id="IPR003661">
    <property type="entry name" value="HisK_dim/P_dom"/>
</dbReference>
<feature type="region of interest" description="Disordered" evidence="9">
    <location>
        <begin position="1"/>
        <end position="46"/>
    </location>
</feature>
<dbReference type="Gene3D" id="3.30.565.10">
    <property type="entry name" value="Histidine kinase-like ATPase, C-terminal domain"/>
    <property type="match status" value="1"/>
</dbReference>
<dbReference type="SUPFAM" id="SSF55785">
    <property type="entry name" value="PYP-like sensor domain (PAS domain)"/>
    <property type="match status" value="1"/>
</dbReference>
<reference evidence="11 12" key="1">
    <citation type="submission" date="2017-05" db="EMBL/GenBank/DDBJ databases">
        <title>Complete and WGS of Bordetella genogroups.</title>
        <authorList>
            <person name="Spilker T."/>
            <person name="LiPuma J."/>
        </authorList>
    </citation>
    <scope>NUCLEOTIDE SEQUENCE [LARGE SCALE GENOMIC DNA]</scope>
    <source>
        <strain evidence="11 12">AU19157</strain>
    </source>
</reference>
<accession>A0A1W6YQT2</accession>
<dbReference type="Gene3D" id="1.10.287.130">
    <property type="match status" value="1"/>
</dbReference>
<feature type="domain" description="Histidine kinase" evidence="10">
    <location>
        <begin position="180"/>
        <end position="395"/>
    </location>
</feature>
<dbReference type="AlphaFoldDB" id="A0A1W6YQT2"/>
<sequence length="405" mass="44126">MDSTRERDLMVISNDKVSPAASRTNPSRRSGARMHRGEMSVGLPGAPAARRTAPCDDDNLHAILDLLPFAVLCADRHKAILHANPAAAALFGYPLQVLNGTPAGALLPRWASDTDGETVARRMDGTEFSVRLSVARPSEGTACDYLMTVTDLTVQQELDGNRCALVHLSRVSTLGQLAGSLAHELNQPLTAILSNVQAAQRLIDMAPDLDALREILDDLVKDNRRASEVLRKIRLLVRPGDRETEPVDLPDLIDDVVLLLHSDAIVRGIRLSVNVAARLPPVSGDKVQLQQVVLNLVLNAFEALAPRPSPERMVTIEAMMADEGTVRITVRDRGCGFTSDTLPRLFKPYVTSKREGLGLGLYISRSIVELHGGHIWVEQNQGQGAAIHFTLPAIMRGRRRSASRT</sequence>
<dbReference type="InterPro" id="IPR035965">
    <property type="entry name" value="PAS-like_dom_sf"/>
</dbReference>
<dbReference type="InterPro" id="IPR004358">
    <property type="entry name" value="Sig_transdc_His_kin-like_C"/>
</dbReference>
<dbReference type="Pfam" id="PF02518">
    <property type="entry name" value="HATPase_c"/>
    <property type="match status" value="1"/>
</dbReference>
<evidence type="ECO:0000256" key="4">
    <source>
        <dbReference type="ARBA" id="ARBA00022679"/>
    </source>
</evidence>
<evidence type="ECO:0000256" key="8">
    <source>
        <dbReference type="ARBA" id="ARBA00023012"/>
    </source>
</evidence>
<dbReference type="Pfam" id="PF13188">
    <property type="entry name" value="PAS_8"/>
    <property type="match status" value="1"/>
</dbReference>
<keyword evidence="7" id="KW-0067">ATP-binding</keyword>
<dbReference type="SUPFAM" id="SSF47384">
    <property type="entry name" value="Homodimeric domain of signal transducing histidine kinase"/>
    <property type="match status" value="1"/>
</dbReference>
<gene>
    <name evidence="11" type="ORF">CAL12_22290</name>
</gene>
<keyword evidence="4" id="KW-0808">Transferase</keyword>
<dbReference type="EC" id="2.7.13.3" evidence="2"/>
<evidence type="ECO:0000256" key="2">
    <source>
        <dbReference type="ARBA" id="ARBA00012438"/>
    </source>
</evidence>
<dbReference type="Pfam" id="PF00512">
    <property type="entry name" value="HisKA"/>
    <property type="match status" value="1"/>
</dbReference>
<dbReference type="PANTHER" id="PTHR43065:SF10">
    <property type="entry name" value="PEROXIDE STRESS-ACTIVATED HISTIDINE KINASE MAK3"/>
    <property type="match status" value="1"/>
</dbReference>
<dbReference type="STRING" id="1416806.CAL12_22290"/>
<dbReference type="CDD" id="cd00130">
    <property type="entry name" value="PAS"/>
    <property type="match status" value="1"/>
</dbReference>
<dbReference type="KEGG" id="bgv:CAL12_22290"/>
<evidence type="ECO:0000256" key="3">
    <source>
        <dbReference type="ARBA" id="ARBA00022553"/>
    </source>
</evidence>
<dbReference type="InterPro" id="IPR005467">
    <property type="entry name" value="His_kinase_dom"/>
</dbReference>
<dbReference type="InterPro" id="IPR003594">
    <property type="entry name" value="HATPase_dom"/>
</dbReference>
<proteinExistence type="predicted"/>
<evidence type="ECO:0000256" key="1">
    <source>
        <dbReference type="ARBA" id="ARBA00000085"/>
    </source>
</evidence>
<dbReference type="OrthoDB" id="8559580at2"/>
<dbReference type="PANTHER" id="PTHR43065">
    <property type="entry name" value="SENSOR HISTIDINE KINASE"/>
    <property type="match status" value="1"/>
</dbReference>
<keyword evidence="12" id="KW-1185">Reference proteome</keyword>
<dbReference type="PRINTS" id="PR00344">
    <property type="entry name" value="BCTRLSENSOR"/>
</dbReference>
<dbReference type="EMBL" id="CP021108">
    <property type="protein sequence ID" value="ARP83279.1"/>
    <property type="molecule type" value="Genomic_DNA"/>
</dbReference>
<dbReference type="GO" id="GO:0005524">
    <property type="term" value="F:ATP binding"/>
    <property type="evidence" value="ECO:0007669"/>
    <property type="project" value="UniProtKB-KW"/>
</dbReference>
<evidence type="ECO:0000259" key="10">
    <source>
        <dbReference type="PROSITE" id="PS50109"/>
    </source>
</evidence>
<keyword evidence="3" id="KW-0597">Phosphoprotein</keyword>
<dbReference type="CDD" id="cd00082">
    <property type="entry name" value="HisKA"/>
    <property type="match status" value="1"/>
</dbReference>
<evidence type="ECO:0000256" key="5">
    <source>
        <dbReference type="ARBA" id="ARBA00022741"/>
    </source>
</evidence>
<evidence type="ECO:0000313" key="12">
    <source>
        <dbReference type="Proteomes" id="UP000194151"/>
    </source>
</evidence>
<keyword evidence="5" id="KW-0547">Nucleotide-binding</keyword>
<dbReference type="InterPro" id="IPR036890">
    <property type="entry name" value="HATPase_C_sf"/>
</dbReference>
<evidence type="ECO:0000313" key="11">
    <source>
        <dbReference type="EMBL" id="ARP83279.1"/>
    </source>
</evidence>
<dbReference type="InterPro" id="IPR000014">
    <property type="entry name" value="PAS"/>
</dbReference>
<keyword evidence="6" id="KW-0418">Kinase</keyword>
<name>A0A1W6YQT2_9BORD</name>
<dbReference type="SMART" id="SM00388">
    <property type="entry name" value="HisKA"/>
    <property type="match status" value="1"/>
</dbReference>
<dbReference type="Gene3D" id="3.30.450.20">
    <property type="entry name" value="PAS domain"/>
    <property type="match status" value="1"/>
</dbReference>
<dbReference type="SMART" id="SM00387">
    <property type="entry name" value="HATPase_c"/>
    <property type="match status" value="1"/>
</dbReference>
<dbReference type="SUPFAM" id="SSF55874">
    <property type="entry name" value="ATPase domain of HSP90 chaperone/DNA topoisomerase II/histidine kinase"/>
    <property type="match status" value="1"/>
</dbReference>
<dbReference type="InterPro" id="IPR036097">
    <property type="entry name" value="HisK_dim/P_sf"/>
</dbReference>
<evidence type="ECO:0000256" key="9">
    <source>
        <dbReference type="SAM" id="MobiDB-lite"/>
    </source>
</evidence>
<organism evidence="11 12">
    <name type="scientific">Bordetella genomosp. 8</name>
    <dbReference type="NCBI Taxonomy" id="1416806"/>
    <lineage>
        <taxon>Bacteria</taxon>
        <taxon>Pseudomonadati</taxon>
        <taxon>Pseudomonadota</taxon>
        <taxon>Betaproteobacteria</taxon>
        <taxon>Burkholderiales</taxon>
        <taxon>Alcaligenaceae</taxon>
        <taxon>Bordetella</taxon>
    </lineage>
</organism>
<keyword evidence="8" id="KW-0902">Two-component regulatory system</keyword>
<dbReference type="Proteomes" id="UP000194151">
    <property type="component" value="Chromosome"/>
</dbReference>